<evidence type="ECO:0000259" key="2">
    <source>
        <dbReference type="Pfam" id="PF20432"/>
    </source>
</evidence>
<reference evidence="3 4" key="1">
    <citation type="submission" date="2019-03" db="EMBL/GenBank/DDBJ databases">
        <title>Genomic Encyclopedia of Type Strains, Phase IV (KMG-IV): sequencing the most valuable type-strain genomes for metagenomic binning, comparative biology and taxonomic classification.</title>
        <authorList>
            <person name="Goeker M."/>
        </authorList>
    </citation>
    <scope>NUCLEOTIDE SEQUENCE [LARGE SCALE GENOMIC DNA]</scope>
    <source>
        <strain evidence="3 4">DSM 103923</strain>
    </source>
</reference>
<dbReference type="Pfam" id="PF09722">
    <property type="entry name" value="Xre_MbcA_ParS_C"/>
    <property type="match status" value="1"/>
</dbReference>
<sequence length="164" mass="17311">MSTATATKPKTVAKKVGAAGKAPAVKASAARFAAFIAKEPTTGELLIKRVRKGYPAELVKHAGMFFSIPEKRVLQIIGVAGSTAHRYQTQGKPLDPAASERVHRLAIVTREAIDVFGSAAPAKDWMLRPNHALGDTPPLDLLDTEIGANAVRRILVAIAQGGVV</sequence>
<dbReference type="OrthoDB" id="8537456at2"/>
<feature type="domain" description="Antitoxin Xre-like helix-turn-helix" evidence="2">
    <location>
        <begin position="46"/>
        <end position="106"/>
    </location>
</feature>
<dbReference type="RefSeq" id="WP_126461911.1">
    <property type="nucleotide sequence ID" value="NZ_AP018721.1"/>
</dbReference>
<dbReference type="NCBIfam" id="TIGR02293">
    <property type="entry name" value="TAS_TIGR02293"/>
    <property type="match status" value="1"/>
</dbReference>
<name>A0A4R3JX75_9PROT</name>
<evidence type="ECO:0000313" key="3">
    <source>
        <dbReference type="EMBL" id="TCS72924.1"/>
    </source>
</evidence>
<gene>
    <name evidence="3" type="ORF">EDC61_10346</name>
</gene>
<dbReference type="InterPro" id="IPR046847">
    <property type="entry name" value="Xre-like_HTH"/>
</dbReference>
<feature type="domain" description="Antitoxin Xre/MbcA/ParS-like toxin-binding" evidence="1">
    <location>
        <begin position="112"/>
        <end position="161"/>
    </location>
</feature>
<comment type="caution">
    <text evidence="3">The sequence shown here is derived from an EMBL/GenBank/DDBJ whole genome shotgun (WGS) entry which is preliminary data.</text>
</comment>
<evidence type="ECO:0000313" key="4">
    <source>
        <dbReference type="Proteomes" id="UP000295135"/>
    </source>
</evidence>
<protein>
    <submittedName>
        <fullName evidence="3">Putative toxin-antitoxin system antitoxin component (TIGR02293 family)</fullName>
    </submittedName>
</protein>
<keyword evidence="4" id="KW-1185">Reference proteome</keyword>
<dbReference type="Pfam" id="PF20432">
    <property type="entry name" value="Xre-like-HTH"/>
    <property type="match status" value="1"/>
</dbReference>
<accession>A0A4R3JX75</accession>
<dbReference type="InterPro" id="IPR024467">
    <property type="entry name" value="Xre/MbcA/ParS-like_toxin-bd"/>
</dbReference>
<dbReference type="EMBL" id="SLZY01000003">
    <property type="protein sequence ID" value="TCS72924.1"/>
    <property type="molecule type" value="Genomic_DNA"/>
</dbReference>
<dbReference type="GO" id="GO:0003677">
    <property type="term" value="F:DNA binding"/>
    <property type="evidence" value="ECO:0007669"/>
    <property type="project" value="InterPro"/>
</dbReference>
<dbReference type="AlphaFoldDB" id="A0A4R3JX75"/>
<organism evidence="3 4">
    <name type="scientific">Sulfuritortus calidifontis</name>
    <dbReference type="NCBI Taxonomy" id="1914471"/>
    <lineage>
        <taxon>Bacteria</taxon>
        <taxon>Pseudomonadati</taxon>
        <taxon>Pseudomonadota</taxon>
        <taxon>Betaproteobacteria</taxon>
        <taxon>Nitrosomonadales</taxon>
        <taxon>Thiobacillaceae</taxon>
        <taxon>Sulfuritortus</taxon>
    </lineage>
</organism>
<dbReference type="Proteomes" id="UP000295135">
    <property type="component" value="Unassembled WGS sequence"/>
</dbReference>
<evidence type="ECO:0000259" key="1">
    <source>
        <dbReference type="Pfam" id="PF09722"/>
    </source>
</evidence>
<proteinExistence type="predicted"/>
<dbReference type="InterPro" id="IPR011979">
    <property type="entry name" value="Antitox_Xre"/>
</dbReference>